<dbReference type="Pfam" id="PF13609">
    <property type="entry name" value="Porin_4"/>
    <property type="match status" value="1"/>
</dbReference>
<dbReference type="InterPro" id="IPR033900">
    <property type="entry name" value="Gram_neg_porin_domain"/>
</dbReference>
<dbReference type="OrthoDB" id="974738at2"/>
<feature type="domain" description="Porin" evidence="2">
    <location>
        <begin position="16"/>
        <end position="345"/>
    </location>
</feature>
<dbReference type="SUPFAM" id="SSF56935">
    <property type="entry name" value="Porins"/>
    <property type="match status" value="1"/>
</dbReference>
<dbReference type="RefSeq" id="WP_159978027.1">
    <property type="nucleotide sequence ID" value="NZ_BLIV01000005.1"/>
</dbReference>
<dbReference type="InterPro" id="IPR023614">
    <property type="entry name" value="Porin_dom_sf"/>
</dbReference>
<accession>A0A640VTV2</accession>
<dbReference type="Proteomes" id="UP000436522">
    <property type="component" value="Unassembled WGS sequence"/>
</dbReference>
<evidence type="ECO:0000256" key="1">
    <source>
        <dbReference type="SAM" id="SignalP"/>
    </source>
</evidence>
<dbReference type="GO" id="GO:0016020">
    <property type="term" value="C:membrane"/>
    <property type="evidence" value="ECO:0007669"/>
    <property type="project" value="InterPro"/>
</dbReference>
<proteinExistence type="predicted"/>
<dbReference type="EMBL" id="BLIV01000005">
    <property type="protein sequence ID" value="GFE50850.1"/>
    <property type="molecule type" value="Genomic_DNA"/>
</dbReference>
<evidence type="ECO:0000259" key="2">
    <source>
        <dbReference type="Pfam" id="PF13609"/>
    </source>
</evidence>
<dbReference type="GO" id="GO:0015288">
    <property type="term" value="F:porin activity"/>
    <property type="evidence" value="ECO:0007669"/>
    <property type="project" value="InterPro"/>
</dbReference>
<dbReference type="Gene3D" id="2.40.160.10">
    <property type="entry name" value="Porin"/>
    <property type="match status" value="1"/>
</dbReference>
<name>A0A640VTV2_9RHOB</name>
<reference evidence="3 4" key="1">
    <citation type="submission" date="2019-12" db="EMBL/GenBank/DDBJ databases">
        <title>Roseobacter cerasinus sp. nov., isolated from seawater around aquaculture.</title>
        <authorList>
            <person name="Muramatsu S."/>
            <person name="Takabe Y."/>
            <person name="Mori K."/>
            <person name="Takaichi S."/>
            <person name="Hanada S."/>
        </authorList>
    </citation>
    <scope>NUCLEOTIDE SEQUENCE [LARGE SCALE GENOMIC DNA]</scope>
    <source>
        <strain evidence="3 4">AI77</strain>
    </source>
</reference>
<keyword evidence="1" id="KW-0732">Signal</keyword>
<dbReference type="AlphaFoldDB" id="A0A640VTV2"/>
<gene>
    <name evidence="3" type="ORF">So717_26030</name>
</gene>
<organism evidence="3 4">
    <name type="scientific">Roseobacter cerasinus</name>
    <dbReference type="NCBI Taxonomy" id="2602289"/>
    <lineage>
        <taxon>Bacteria</taxon>
        <taxon>Pseudomonadati</taxon>
        <taxon>Pseudomonadota</taxon>
        <taxon>Alphaproteobacteria</taxon>
        <taxon>Rhodobacterales</taxon>
        <taxon>Roseobacteraceae</taxon>
        <taxon>Roseobacter</taxon>
    </lineage>
</organism>
<keyword evidence="4" id="KW-1185">Reference proteome</keyword>
<protein>
    <recommendedName>
        <fullName evidence="2">Porin domain-containing protein</fullName>
    </recommendedName>
</protein>
<feature type="chain" id="PRO_5024919678" description="Porin domain-containing protein" evidence="1">
    <location>
        <begin position="26"/>
        <end position="364"/>
    </location>
</feature>
<evidence type="ECO:0000313" key="4">
    <source>
        <dbReference type="Proteomes" id="UP000436522"/>
    </source>
</evidence>
<sequence length="364" mass="39082">MTHHSRIFPACAGLFALALPVAATAQQAGPEVDFYGHLNLGIINVDNGAETNTALTDNDNSNSRVGVIYKQALQGGSEFRLHFETALGFTGSSSINGSDDGLELNYRRTELRKFEAIYKSATFGTFSFGQGSIATDSTAEADFSGTSVIAYSSLQDQAGSQAFQLTGGGASGFDVGDAFSAFDGGRRFRIRYDTPTFAGFSLAVSAGEEVLASGNDDEFYDVGLTYDQDYGAYQVAARTGLSIRDSDEELLLGSFAILHKETGLNLAVATGRQQEGDASYVYIKGGIKRDWIAAGETRISLDYYSGEDFGVTGSDSQSVGIAVVQKVDVWNTELYASYRTFEFNDAGSDLLDQDVTFVGARWRF</sequence>
<evidence type="ECO:0000313" key="3">
    <source>
        <dbReference type="EMBL" id="GFE50850.1"/>
    </source>
</evidence>
<comment type="caution">
    <text evidence="3">The sequence shown here is derived from an EMBL/GenBank/DDBJ whole genome shotgun (WGS) entry which is preliminary data.</text>
</comment>
<feature type="signal peptide" evidence="1">
    <location>
        <begin position="1"/>
        <end position="25"/>
    </location>
</feature>